<dbReference type="AlphaFoldDB" id="A0A327WP63"/>
<name>A0A327WP63_9GAMM</name>
<comment type="caution">
    <text evidence="5">The sequence shown here is derived from an EMBL/GenBank/DDBJ whole genome shotgun (WGS) entry which is preliminary data.</text>
</comment>
<evidence type="ECO:0000256" key="3">
    <source>
        <dbReference type="ARBA" id="ARBA00022729"/>
    </source>
</evidence>
<keyword evidence="3 4" id="KW-0732">Signal</keyword>
<evidence type="ECO:0000256" key="4">
    <source>
        <dbReference type="SAM" id="SignalP"/>
    </source>
</evidence>
<evidence type="ECO:0000256" key="1">
    <source>
        <dbReference type="ARBA" id="ARBA00003989"/>
    </source>
</evidence>
<feature type="chain" id="PRO_5016390513" description="Curli production assembly/transport component CsgE" evidence="4">
    <location>
        <begin position="33"/>
        <end position="168"/>
    </location>
</feature>
<dbReference type="EMBL" id="QLMD01000018">
    <property type="protein sequence ID" value="RAJ93565.1"/>
    <property type="molecule type" value="Genomic_DNA"/>
</dbReference>
<evidence type="ECO:0000256" key="2">
    <source>
        <dbReference type="ARBA" id="ARBA00014024"/>
    </source>
</evidence>
<reference evidence="5 6" key="1">
    <citation type="submission" date="2018-06" db="EMBL/GenBank/DDBJ databases">
        <title>Genomic Encyclopedia of Type Strains, Phase III (KMG-III): the genomes of soil and plant-associated and newly described type strains.</title>
        <authorList>
            <person name="Whitman W."/>
        </authorList>
    </citation>
    <scope>NUCLEOTIDE SEQUENCE [LARGE SCALE GENOMIC DNA]</scope>
    <source>
        <strain evidence="5 6">CGMCC 1.15366</strain>
    </source>
</reference>
<organism evidence="5 6">
    <name type="scientific">Aliidiomarina maris</name>
    <dbReference type="NCBI Taxonomy" id="531312"/>
    <lineage>
        <taxon>Bacteria</taxon>
        <taxon>Pseudomonadati</taxon>
        <taxon>Pseudomonadota</taxon>
        <taxon>Gammaproteobacteria</taxon>
        <taxon>Alteromonadales</taxon>
        <taxon>Idiomarinaceae</taxon>
        <taxon>Aliidiomarina</taxon>
    </lineage>
</organism>
<protein>
    <recommendedName>
        <fullName evidence="2">Curli production assembly/transport component CsgE</fullName>
    </recommendedName>
</protein>
<dbReference type="RefSeq" id="WP_241974150.1">
    <property type="nucleotide sequence ID" value="NZ_PIPK01000018.1"/>
</dbReference>
<sequence>MCSRTLPQLTAHAMAICLVCSVLMCCAGQAHASTSQESAHESTVSGLTLPDIPVRRGAANDQQIELSGLVLDRTITRFGKDFFFYYTGYWRDIPDTEGLTVVIHEQVFPQAGTRLWVELDQQTIFQTYFGRRHSDVKKVAEQAILISLDRVIDIKARSAADSILEKLQ</sequence>
<dbReference type="Pfam" id="PF10627">
    <property type="entry name" value="CsgE"/>
    <property type="match status" value="1"/>
</dbReference>
<dbReference type="InterPro" id="IPR018900">
    <property type="entry name" value="Curli_CsgE"/>
</dbReference>
<evidence type="ECO:0000313" key="6">
    <source>
        <dbReference type="Proteomes" id="UP000249203"/>
    </source>
</evidence>
<accession>A0A327WP63</accession>
<gene>
    <name evidence="5" type="ORF">B0I24_11816</name>
</gene>
<proteinExistence type="predicted"/>
<dbReference type="Proteomes" id="UP000249203">
    <property type="component" value="Unassembled WGS sequence"/>
</dbReference>
<evidence type="ECO:0000313" key="5">
    <source>
        <dbReference type="EMBL" id="RAJ93565.1"/>
    </source>
</evidence>
<comment type="function">
    <text evidence="1">May be involved in the biogenesis of curli organelles.</text>
</comment>
<feature type="signal peptide" evidence="4">
    <location>
        <begin position="1"/>
        <end position="32"/>
    </location>
</feature>